<gene>
    <name evidence="1" type="ORF">QAD02_023326</name>
</gene>
<accession>A0ACC2PVP8</accession>
<organism evidence="1 2">
    <name type="scientific">Eretmocerus hayati</name>
    <dbReference type="NCBI Taxonomy" id="131215"/>
    <lineage>
        <taxon>Eukaryota</taxon>
        <taxon>Metazoa</taxon>
        <taxon>Ecdysozoa</taxon>
        <taxon>Arthropoda</taxon>
        <taxon>Hexapoda</taxon>
        <taxon>Insecta</taxon>
        <taxon>Pterygota</taxon>
        <taxon>Neoptera</taxon>
        <taxon>Endopterygota</taxon>
        <taxon>Hymenoptera</taxon>
        <taxon>Apocrita</taxon>
        <taxon>Proctotrupomorpha</taxon>
        <taxon>Chalcidoidea</taxon>
        <taxon>Aphelinidae</taxon>
        <taxon>Aphelininae</taxon>
        <taxon>Eretmocerus</taxon>
    </lineage>
</organism>
<dbReference type="Proteomes" id="UP001239111">
    <property type="component" value="Chromosome 1"/>
</dbReference>
<name>A0ACC2PVP8_9HYME</name>
<proteinExistence type="predicted"/>
<evidence type="ECO:0000313" key="2">
    <source>
        <dbReference type="Proteomes" id="UP001239111"/>
    </source>
</evidence>
<sequence length="2001" mass="225757">MVTVTEDDITVKHYFNSVNKHQRLQNSSHPLRDAKGVVGQPPQTRFLCAWHSASGEYLRLKVLDLQPELTKLGSSPAEARELLNAHDEVLLRLQSKQSPVEELLRQADRVISTQKPKAEVYKAMAETLASAWKDVNELLERRKYILERNILFQCRAEECRESMKILEIACSDTHLPIDIESVKNVLRKIYELRKTMLENLMGSLKDGKILLDHLRELANEGTLDSRPERIKSDAINAAHKVEGWLEDLHDKRRTIEITFRERKSQLEQCLGLALLATDLRELEETLTARTNALAASSDNLGDSSASAELLLFELRKLQAEAKELQDKAIRITKSTEQLVSSDHFAGAQATDQAYSILGVAADYVNDLDQYELLLNRAIAFFKSTRSVFTKLDQLEVQLATTEHPPRSPGLARLHAQTVKTLEEVTREPLAEGHAILEIAGRGAPGTEGLRRTISEIEDRKVRLHELCTAHHEENVRISRCLSEFTEKYEELSNWLSKIVEAFLRGHQDIGSDLPMARDFHKLHVKLLEDLEKRTEELQKLDRELMPNEVLNQLQDSERTDIVDKIEALRNSWTMSKKAIEARLKLASMYVDFHKSAADLETDLDLIEEDLKGNSDDMSDDQMNELERRWVALQPRYVNLTETGKRFLDESAKIVDSYLDVPRARLCVESVLEKFANRQFNITQKYENLVTTVTVQRELRIEQEKKLEESTRTVEWASKFKENLYPIVTGRLTKPSEVLVDLTALKEQSNRELDDASSELDTRIRNIAGFGIKDDNFSIEMRKKLSNASDQFRSTTADYRNLLDDLISIIEKLSQVEQDIEIQRKSAESSSTLSKESLHEVRALLERLDSLTRSISETFTRSKQEFDRVIVKIQNLEPPDAARKDIEKLNTLFKSTVDNWNIYSSSTRTRLQEKLDFCLFGDDLDKINAELQDLSEQLATITGWLGESLSGAKAASEAFLQFEKTFDILEQRVKEFIKNTEMTAGKNLPKIQNELSGLGDKLTTLRSLTNETRRKIDASIKYYELLEEAREWFKEGSKLLIVVARKATSIKIPEEASNLLQDVDQFLKPGETKQENRIKMIRELSTQIFGTDRLPQFTDMVTENREMLDSFAVISSELQTLSENLRNTEDLREKMQREREEADLKIREAKAEVSAAQAAAAEAESARRAAEKLTAEALEKAAAEESRRSTEAKEIEFQQQEAALIQTKTMQKLKDELDSSKNGRIEEIIKKEIHIMHKTEIEEQHISTIKQQQEPIIELGNNVVEQEIISQEQQSAPSESITVDKSFTKPEFTLPLYDATIQEGEKFILECRVNGHPKPEIIWHKDGIPILNNPDYSTSRDDNGTCILSIEETFSEDSARFSCKATNTMGTAETEAVLQVRGTLPEEQLSPPTFVKELIPSTASQEKPYQLECRVEGNPLPTVQWYKNDVNIDNSPDYITTYNNGEAILKFEEIYPTDQGIYTCRATNKIGTSATTATLNIEVAEQKEDVILMELPKIVKAPSNIIFTSGEKISLECEATGVPIPTFTWTVDGKIIEESETIKMQSSTVDGRGSMLLLLESPMPGRYEVTAKNAAGSATASCEMNLKNLDKIVDGSTPVKVMMNTMTEKSVVEQVVEVSEKVELVSMNRGQLEPKAPKIQLPLKDLGIVEGASARLDCVIVGQPEPEVIWYHDEKPVKESADFQLLFQGDRCSLVIHEAFLDDAGTYKVVAINTGGEASSECSLKITPRGSEATESPPKFVKLLSDLLIAEGEETKFECCVSGEPKPTVLWYLNGEVVAENERLKISLDDEGRSILRISPTRPEDKGNYTAKATSRAGEAKSFAKLVVKVLSDFQRKDQSSVRMEEKFFPPYFKEKFLDRSAPEGTSTKFECIVAGKPSPKIQWLFNERPVHGKDFLVSVSGDRQVLTIPEVAAAHAGNISCIAENAAGKATCEAKLEIDMTSRFSALEEWVLVDRCPICVVQCNSINSLVCAYKGFPFLAHPKQGFKKANCHSTSSRSVIP</sequence>
<dbReference type="EMBL" id="CM056741">
    <property type="protein sequence ID" value="KAJ8687532.1"/>
    <property type="molecule type" value="Genomic_DNA"/>
</dbReference>
<protein>
    <submittedName>
        <fullName evidence="1">Uncharacterized protein</fullName>
    </submittedName>
</protein>
<reference evidence="1" key="1">
    <citation type="submission" date="2023-04" db="EMBL/GenBank/DDBJ databases">
        <title>A chromosome-level genome assembly of the parasitoid wasp Eretmocerus hayati.</title>
        <authorList>
            <person name="Zhong Y."/>
            <person name="Liu S."/>
            <person name="Liu Y."/>
        </authorList>
    </citation>
    <scope>NUCLEOTIDE SEQUENCE</scope>
    <source>
        <strain evidence="1">ZJU_SS_LIU_2023</strain>
    </source>
</reference>
<evidence type="ECO:0000313" key="1">
    <source>
        <dbReference type="EMBL" id="KAJ8687532.1"/>
    </source>
</evidence>
<comment type="caution">
    <text evidence="1">The sequence shown here is derived from an EMBL/GenBank/DDBJ whole genome shotgun (WGS) entry which is preliminary data.</text>
</comment>
<keyword evidence="2" id="KW-1185">Reference proteome</keyword>